<comment type="caution">
    <text evidence="7">The sequence shown here is derived from an EMBL/GenBank/DDBJ whole genome shotgun (WGS) entry which is preliminary data.</text>
</comment>
<reference evidence="7" key="1">
    <citation type="journal article" date="2014" name="Int. J. Syst. Evol. Microbiol.">
        <title>Complete genome sequence of Corynebacterium casei LMG S-19264T (=DSM 44701T), isolated from a smear-ripened cheese.</title>
        <authorList>
            <consortium name="US DOE Joint Genome Institute (JGI-PGF)"/>
            <person name="Walter F."/>
            <person name="Albersmeier A."/>
            <person name="Kalinowski J."/>
            <person name="Ruckert C."/>
        </authorList>
    </citation>
    <scope>NUCLEOTIDE SEQUENCE</scope>
    <source>
        <strain evidence="7">VKM Ac-1069</strain>
    </source>
</reference>
<organism evidence="7 8">
    <name type="scientific">Pseudonocardia halophobica</name>
    <dbReference type="NCBI Taxonomy" id="29401"/>
    <lineage>
        <taxon>Bacteria</taxon>
        <taxon>Bacillati</taxon>
        <taxon>Actinomycetota</taxon>
        <taxon>Actinomycetes</taxon>
        <taxon>Pseudonocardiales</taxon>
        <taxon>Pseudonocardiaceae</taxon>
        <taxon>Pseudonocardia</taxon>
    </lineage>
</organism>
<dbReference type="AlphaFoldDB" id="A0A9W6L145"/>
<keyword evidence="6" id="KW-0814">Transposable element</keyword>
<evidence type="ECO:0000313" key="7">
    <source>
        <dbReference type="EMBL" id="GLL09129.1"/>
    </source>
</evidence>
<evidence type="ECO:0000256" key="5">
    <source>
        <dbReference type="ARBA" id="ARBA00023172"/>
    </source>
</evidence>
<comment type="similarity">
    <text evidence="2 6">Belongs to the transposase mutator family.</text>
</comment>
<proteinExistence type="inferred from homology"/>
<protein>
    <recommendedName>
        <fullName evidence="6">Mutator family transposase</fullName>
    </recommendedName>
</protein>
<dbReference type="PANTHER" id="PTHR33217">
    <property type="entry name" value="TRANSPOSASE FOR INSERTION SEQUENCE ELEMENT IS1081"/>
    <property type="match status" value="1"/>
</dbReference>
<dbReference type="GO" id="GO:0006313">
    <property type="term" value="P:DNA transposition"/>
    <property type="evidence" value="ECO:0007669"/>
    <property type="project" value="UniProtKB-UniRule"/>
</dbReference>
<evidence type="ECO:0000256" key="2">
    <source>
        <dbReference type="ARBA" id="ARBA00010961"/>
    </source>
</evidence>
<keyword evidence="4 6" id="KW-0238">DNA-binding</keyword>
<accession>A0A9W6L145</accession>
<keyword evidence="3 6" id="KW-0815">Transposition</keyword>
<reference evidence="7" key="2">
    <citation type="submission" date="2023-01" db="EMBL/GenBank/DDBJ databases">
        <authorList>
            <person name="Sun Q."/>
            <person name="Evtushenko L."/>
        </authorList>
    </citation>
    <scope>NUCLEOTIDE SEQUENCE</scope>
    <source>
        <strain evidence="7">VKM Ac-1069</strain>
    </source>
</reference>
<evidence type="ECO:0000256" key="6">
    <source>
        <dbReference type="RuleBase" id="RU365089"/>
    </source>
</evidence>
<dbReference type="EMBL" id="BSFQ01000001">
    <property type="protein sequence ID" value="GLL09129.1"/>
    <property type="molecule type" value="Genomic_DNA"/>
</dbReference>
<name>A0A9W6L145_9PSEU</name>
<dbReference type="Proteomes" id="UP001143463">
    <property type="component" value="Unassembled WGS sequence"/>
</dbReference>
<dbReference type="GO" id="GO:0003677">
    <property type="term" value="F:DNA binding"/>
    <property type="evidence" value="ECO:0007669"/>
    <property type="project" value="UniProtKB-UniRule"/>
</dbReference>
<evidence type="ECO:0000256" key="4">
    <source>
        <dbReference type="ARBA" id="ARBA00023125"/>
    </source>
</evidence>
<dbReference type="PANTHER" id="PTHR33217:SF7">
    <property type="entry name" value="TRANSPOSASE FOR INSERTION SEQUENCE ELEMENT IS1081"/>
    <property type="match status" value="1"/>
</dbReference>
<keyword evidence="8" id="KW-1185">Reference proteome</keyword>
<sequence>MLTTFIHTLMSAVADAECGAGYGERSESRTNTGNGYRHRDFDTRAGTIDVGIPKLRNGSYFPDWLLERRRRAERALTTWSRPAVCSGVSTRRMEKLVACDQAASTTAATMGPTPEIASRSGRQARTIARIARSWASVSPAASGSAGPAPAGWSAW</sequence>
<evidence type="ECO:0000256" key="3">
    <source>
        <dbReference type="ARBA" id="ARBA00022578"/>
    </source>
</evidence>
<gene>
    <name evidence="7" type="ORF">GCM10017577_02690</name>
</gene>
<comment type="function">
    <text evidence="1 6">Required for the transposition of the insertion element.</text>
</comment>
<dbReference type="InterPro" id="IPR001207">
    <property type="entry name" value="Transposase_mutator"/>
</dbReference>
<keyword evidence="5 6" id="KW-0233">DNA recombination</keyword>
<dbReference type="Pfam" id="PF00872">
    <property type="entry name" value="Transposase_mut"/>
    <property type="match status" value="1"/>
</dbReference>
<dbReference type="GO" id="GO:0004803">
    <property type="term" value="F:transposase activity"/>
    <property type="evidence" value="ECO:0007669"/>
    <property type="project" value="UniProtKB-UniRule"/>
</dbReference>
<evidence type="ECO:0000313" key="8">
    <source>
        <dbReference type="Proteomes" id="UP001143463"/>
    </source>
</evidence>
<evidence type="ECO:0000256" key="1">
    <source>
        <dbReference type="ARBA" id="ARBA00002190"/>
    </source>
</evidence>